<protein>
    <submittedName>
        <fullName evidence="1">Uncharacterized protein</fullName>
    </submittedName>
</protein>
<accession>A0A6F9EF58</accession>
<evidence type="ECO:0000313" key="2">
    <source>
        <dbReference type="Proteomes" id="UP000502196"/>
    </source>
</evidence>
<dbReference type="Proteomes" id="UP000502196">
    <property type="component" value="Chromosome"/>
</dbReference>
<name>A0A6F9EF58_9BACL</name>
<dbReference type="EMBL" id="LR792683">
    <property type="protein sequence ID" value="CAB3395519.1"/>
    <property type="molecule type" value="Genomic_DNA"/>
</dbReference>
<reference evidence="1 2" key="1">
    <citation type="submission" date="2020-04" db="EMBL/GenBank/DDBJ databases">
        <authorList>
            <person name="Hogendoorn C."/>
        </authorList>
    </citation>
    <scope>NUCLEOTIDE SEQUENCE [LARGE SCALE GENOMIC DNA]</scope>
    <source>
        <strain evidence="1">COOX1</strain>
    </source>
</reference>
<gene>
    <name evidence="1" type="ORF">COOX1_2953</name>
</gene>
<proteinExistence type="predicted"/>
<organism evidence="1 2">
    <name type="scientific">Kyrpidia spormannii</name>
    <dbReference type="NCBI Taxonomy" id="2055160"/>
    <lineage>
        <taxon>Bacteria</taxon>
        <taxon>Bacillati</taxon>
        <taxon>Bacillota</taxon>
        <taxon>Bacilli</taxon>
        <taxon>Bacillales</taxon>
        <taxon>Alicyclobacillaceae</taxon>
        <taxon>Kyrpidia</taxon>
    </lineage>
</organism>
<dbReference type="AlphaFoldDB" id="A0A6F9EF58"/>
<evidence type="ECO:0000313" key="1">
    <source>
        <dbReference type="EMBL" id="CAB3395519.1"/>
    </source>
</evidence>
<sequence>MQVAWQVEVRSVPMRNGNTVECYNQTVILSSS</sequence>